<feature type="modified residue" description="Pyruvic acid (Ser)" evidence="9 12">
    <location>
        <position position="25"/>
    </location>
</feature>
<dbReference type="EC" id="4.1.1.11" evidence="9"/>
<dbReference type="Pfam" id="PF02261">
    <property type="entry name" value="Asp_decarbox"/>
    <property type="match status" value="1"/>
</dbReference>
<evidence type="ECO:0000256" key="7">
    <source>
        <dbReference type="ARBA" id="ARBA00023270"/>
    </source>
</evidence>
<dbReference type="NCBIfam" id="TIGR00223">
    <property type="entry name" value="panD"/>
    <property type="match status" value="1"/>
</dbReference>
<name>A0A7V3NU83_UNCW3</name>
<evidence type="ECO:0000256" key="11">
    <source>
        <dbReference type="PIRSR" id="PIRSR006246-2"/>
    </source>
</evidence>
<evidence type="ECO:0000256" key="10">
    <source>
        <dbReference type="PIRSR" id="PIRSR006246-1"/>
    </source>
</evidence>
<keyword evidence="3 9" id="KW-0210">Decarboxylase</keyword>
<evidence type="ECO:0000256" key="9">
    <source>
        <dbReference type="HAMAP-Rule" id="MF_00446"/>
    </source>
</evidence>
<keyword evidence="8 9" id="KW-0670">Pyruvate</keyword>
<evidence type="ECO:0000256" key="5">
    <source>
        <dbReference type="ARBA" id="ARBA00023145"/>
    </source>
</evidence>
<feature type="chain" id="PRO_5031657631" description="Aspartate 1-decarboxylase alpha chain" evidence="9 13">
    <location>
        <begin position="25"/>
        <end position="110"/>
    </location>
</feature>
<keyword evidence="5 9" id="KW-0865">Zymogen</keyword>
<comment type="subcellular location">
    <subcellularLocation>
        <location evidence="9">Cytoplasm</location>
    </subcellularLocation>
</comment>
<keyword evidence="4 9" id="KW-0068">Autocatalytic cleavage</keyword>
<dbReference type="PANTHER" id="PTHR21012">
    <property type="entry name" value="ASPARTATE 1-DECARBOXYLASE"/>
    <property type="match status" value="1"/>
</dbReference>
<comment type="similarity">
    <text evidence="9">Belongs to the PanD family.</text>
</comment>
<dbReference type="PIRSF" id="PIRSF006246">
    <property type="entry name" value="Asp_decarbox"/>
    <property type="match status" value="1"/>
</dbReference>
<dbReference type="InterPro" id="IPR003190">
    <property type="entry name" value="Asp_decarbox"/>
</dbReference>
<feature type="chain" id="PRO_5031657632" description="Aspartate 1-decarboxylase beta chain" evidence="9 13">
    <location>
        <begin position="1"/>
        <end position="24"/>
    </location>
</feature>
<comment type="catalytic activity">
    <reaction evidence="9">
        <text>L-aspartate + H(+) = beta-alanine + CO2</text>
        <dbReference type="Rhea" id="RHEA:19497"/>
        <dbReference type="ChEBI" id="CHEBI:15378"/>
        <dbReference type="ChEBI" id="CHEBI:16526"/>
        <dbReference type="ChEBI" id="CHEBI:29991"/>
        <dbReference type="ChEBI" id="CHEBI:57966"/>
        <dbReference type="EC" id="4.1.1.11"/>
    </reaction>
</comment>
<keyword evidence="6 9" id="KW-0456">Lyase</keyword>
<feature type="active site" description="Schiff-base intermediate with substrate; via pyruvic acid" evidence="9 10">
    <location>
        <position position="25"/>
    </location>
</feature>
<protein>
    <recommendedName>
        <fullName evidence="9">Aspartate 1-decarboxylase</fullName>
        <ecNumber evidence="9">4.1.1.11</ecNumber>
    </recommendedName>
    <alternativeName>
        <fullName evidence="9">Aspartate alpha-decarboxylase</fullName>
    </alternativeName>
    <component>
        <recommendedName>
            <fullName evidence="9">Aspartate 1-decarboxylase beta chain</fullName>
        </recommendedName>
    </component>
    <component>
        <recommendedName>
            <fullName evidence="9">Aspartate 1-decarboxylase alpha chain</fullName>
        </recommendedName>
    </component>
</protein>
<evidence type="ECO:0000256" key="4">
    <source>
        <dbReference type="ARBA" id="ARBA00022813"/>
    </source>
</evidence>
<dbReference type="CDD" id="cd06919">
    <property type="entry name" value="Asp_decarbox"/>
    <property type="match status" value="1"/>
</dbReference>
<dbReference type="GO" id="GO:0004068">
    <property type="term" value="F:aspartate 1-decarboxylase activity"/>
    <property type="evidence" value="ECO:0007669"/>
    <property type="project" value="UniProtKB-UniRule"/>
</dbReference>
<organism evidence="14">
    <name type="scientific">candidate division WOR-3 bacterium</name>
    <dbReference type="NCBI Taxonomy" id="2052148"/>
    <lineage>
        <taxon>Bacteria</taxon>
        <taxon>Bacteria division WOR-3</taxon>
    </lineage>
</organism>
<comment type="cofactor">
    <cofactor evidence="9 10">
        <name>pyruvate</name>
        <dbReference type="ChEBI" id="CHEBI:15361"/>
    </cofactor>
    <text evidence="9 10">Binds 1 pyruvoyl group covalently per subunit.</text>
</comment>
<dbReference type="InterPro" id="IPR009010">
    <property type="entry name" value="Asp_de-COase-like_dom_sf"/>
</dbReference>
<dbReference type="HAMAP" id="MF_00446">
    <property type="entry name" value="PanD"/>
    <property type="match status" value="1"/>
</dbReference>
<reference evidence="14" key="1">
    <citation type="journal article" date="2020" name="mSystems">
        <title>Genome- and Community-Level Interaction Insights into Carbon Utilization and Element Cycling Functions of Hydrothermarchaeota in Hydrothermal Sediment.</title>
        <authorList>
            <person name="Zhou Z."/>
            <person name="Liu Y."/>
            <person name="Xu W."/>
            <person name="Pan J."/>
            <person name="Luo Z.H."/>
            <person name="Li M."/>
        </authorList>
    </citation>
    <scope>NUCLEOTIDE SEQUENCE [LARGE SCALE GENOMIC DNA]</scope>
    <source>
        <strain evidence="14">SpSt-754</strain>
    </source>
</reference>
<evidence type="ECO:0000256" key="12">
    <source>
        <dbReference type="PIRSR" id="PIRSR006246-3"/>
    </source>
</evidence>
<feature type="binding site" evidence="9 11">
    <location>
        <position position="57"/>
    </location>
    <ligand>
        <name>substrate</name>
    </ligand>
</feature>
<proteinExistence type="inferred from homology"/>
<sequence>MFLTVLKSKIHRIKVTDKNLHYEGSITIDEDLMEEAGLVPNERVEVYNINNGERFSTYVIPGKRGSKECVLNGATARKGEVGDLLIVVAFAILEPAEAKAFKPKIVYLNQ</sequence>
<accession>A0A7V3NU83</accession>
<evidence type="ECO:0000256" key="2">
    <source>
        <dbReference type="ARBA" id="ARBA00022655"/>
    </source>
</evidence>
<dbReference type="GO" id="GO:0015940">
    <property type="term" value="P:pantothenate biosynthetic process"/>
    <property type="evidence" value="ECO:0007669"/>
    <property type="project" value="UniProtKB-UniRule"/>
</dbReference>
<dbReference type="UniPathway" id="UPA00028">
    <property type="reaction ID" value="UER00002"/>
</dbReference>
<comment type="pathway">
    <text evidence="9">Cofactor biosynthesis; (R)-pantothenate biosynthesis; beta-alanine from L-aspartate: step 1/1.</text>
</comment>
<feature type="binding site" evidence="9 11">
    <location>
        <begin position="73"/>
        <end position="75"/>
    </location>
    <ligand>
        <name>substrate</name>
    </ligand>
</feature>
<keyword evidence="1 9" id="KW-0963">Cytoplasm</keyword>
<dbReference type="SUPFAM" id="SSF50692">
    <property type="entry name" value="ADC-like"/>
    <property type="match status" value="1"/>
</dbReference>
<evidence type="ECO:0000256" key="1">
    <source>
        <dbReference type="ARBA" id="ARBA00022490"/>
    </source>
</evidence>
<dbReference type="AlphaFoldDB" id="A0A7V3NU83"/>
<comment type="subunit">
    <text evidence="9">Heterooctamer of four alpha and four beta subunits.</text>
</comment>
<evidence type="ECO:0000256" key="13">
    <source>
        <dbReference type="PIRSR" id="PIRSR006246-5"/>
    </source>
</evidence>
<dbReference type="Gene3D" id="2.40.40.20">
    <property type="match status" value="1"/>
</dbReference>
<dbReference type="GO" id="GO:0005829">
    <property type="term" value="C:cytosol"/>
    <property type="evidence" value="ECO:0007669"/>
    <property type="project" value="TreeGrafter"/>
</dbReference>
<evidence type="ECO:0000256" key="8">
    <source>
        <dbReference type="ARBA" id="ARBA00023317"/>
    </source>
</evidence>
<evidence type="ECO:0000256" key="6">
    <source>
        <dbReference type="ARBA" id="ARBA00023239"/>
    </source>
</evidence>
<keyword evidence="7 9" id="KW-0704">Schiff base</keyword>
<evidence type="ECO:0000256" key="3">
    <source>
        <dbReference type="ARBA" id="ARBA00022793"/>
    </source>
</evidence>
<dbReference type="GO" id="GO:0006523">
    <property type="term" value="P:alanine biosynthetic process"/>
    <property type="evidence" value="ECO:0007669"/>
    <property type="project" value="InterPro"/>
</dbReference>
<dbReference type="EMBL" id="DTGD01000194">
    <property type="protein sequence ID" value="HGB36280.1"/>
    <property type="molecule type" value="Genomic_DNA"/>
</dbReference>
<feature type="active site" description="Proton donor" evidence="9 10">
    <location>
        <position position="58"/>
    </location>
</feature>
<dbReference type="PANTHER" id="PTHR21012:SF0">
    <property type="entry name" value="ASPARTATE 1-DECARBOXYLASE"/>
    <property type="match status" value="1"/>
</dbReference>
<comment type="caution">
    <text evidence="14">The sequence shown here is derived from an EMBL/GenBank/DDBJ whole genome shotgun (WGS) entry which is preliminary data.</text>
</comment>
<gene>
    <name evidence="9" type="primary">panD</name>
    <name evidence="14" type="ORF">ENV38_05190</name>
</gene>
<comment type="PTM">
    <text evidence="9 12">Is synthesized initially as an inactive proenzyme, which is activated by self-cleavage at a specific serine bond to produce a beta-subunit with a hydroxyl group at its C-terminus and an alpha-subunit with a pyruvoyl group at its N-terminus.</text>
</comment>
<comment type="function">
    <text evidence="9">Catalyzes the pyruvoyl-dependent decarboxylation of aspartate to produce beta-alanine.</text>
</comment>
<evidence type="ECO:0000313" key="14">
    <source>
        <dbReference type="EMBL" id="HGB36280.1"/>
    </source>
</evidence>
<keyword evidence="2 9" id="KW-0566">Pantothenate biosynthesis</keyword>